<sequence>METLTIKTPADVLSFIGHTLGFWPQESLVCITLDTNHIGVTLRVDLPKHDGSERAYARTVAGYLANDTNATSALFAVYTSAPTTTGQAKPYAAVIAALTGALAERQITIRDGLLVGDQTVSQYDDDPNLNCVLPLSMVDSSEINAELVYRGSTVARTGRITLPASAKETTTFDAVEAHIESIGKCHDHSAIEKARTLWAGILEAKAYPTGDQTIALIANFQFAAIRDQLMADIPGVDGPMEQILLAQTPGKPQWTRVEWAQQILLHAYTYSSTKHSAPLLTAIGYINWWEGRGSKAHQYMQLALEADPGYRLAKLSDQLLGSGMLAGWNMDKDTAYRSQGLGTSD</sequence>
<organism evidence="1 2">
    <name type="scientific">Arthrobacter ramosus</name>
    <dbReference type="NCBI Taxonomy" id="1672"/>
    <lineage>
        <taxon>Bacteria</taxon>
        <taxon>Bacillati</taxon>
        <taxon>Actinomycetota</taxon>
        <taxon>Actinomycetes</taxon>
        <taxon>Micrococcales</taxon>
        <taxon>Micrococcaceae</taxon>
        <taxon>Arthrobacter</taxon>
    </lineage>
</organism>
<gene>
    <name evidence="1" type="ORF">ACFFP1_05285</name>
</gene>
<proteinExistence type="predicted"/>
<dbReference type="InterPro" id="IPR025447">
    <property type="entry name" value="DUF4192"/>
</dbReference>
<evidence type="ECO:0000313" key="2">
    <source>
        <dbReference type="Proteomes" id="UP001589702"/>
    </source>
</evidence>
<name>A0ABV5XVY0_ARTRM</name>
<accession>A0ABV5XVY0</accession>
<dbReference type="Pfam" id="PF13830">
    <property type="entry name" value="DUF4192"/>
    <property type="match status" value="1"/>
</dbReference>
<dbReference type="EMBL" id="JBHMBC010000007">
    <property type="protein sequence ID" value="MFB9818909.1"/>
    <property type="molecule type" value="Genomic_DNA"/>
</dbReference>
<keyword evidence="2" id="KW-1185">Reference proteome</keyword>
<dbReference type="RefSeq" id="WP_234748564.1">
    <property type="nucleotide sequence ID" value="NZ_BAAAWN010000001.1"/>
</dbReference>
<protein>
    <submittedName>
        <fullName evidence="1">DUF4192 domain-containing protein</fullName>
    </submittedName>
</protein>
<evidence type="ECO:0000313" key="1">
    <source>
        <dbReference type="EMBL" id="MFB9818909.1"/>
    </source>
</evidence>
<reference evidence="1 2" key="1">
    <citation type="submission" date="2024-09" db="EMBL/GenBank/DDBJ databases">
        <authorList>
            <person name="Sun Q."/>
            <person name="Mori K."/>
        </authorList>
    </citation>
    <scope>NUCLEOTIDE SEQUENCE [LARGE SCALE GENOMIC DNA]</scope>
    <source>
        <strain evidence="1 2">JCM 1334</strain>
    </source>
</reference>
<dbReference type="Proteomes" id="UP001589702">
    <property type="component" value="Unassembled WGS sequence"/>
</dbReference>
<comment type="caution">
    <text evidence="1">The sequence shown here is derived from an EMBL/GenBank/DDBJ whole genome shotgun (WGS) entry which is preliminary data.</text>
</comment>